<gene>
    <name evidence="4" type="ORF">PPROV_000233500</name>
</gene>
<reference evidence="4" key="1">
    <citation type="submission" date="2020-10" db="EMBL/GenBank/DDBJ databases">
        <title>Unveiling of a novel bifunctional photoreceptor, Dualchrome1, isolated from a cosmopolitan green alga.</title>
        <authorList>
            <person name="Suzuki S."/>
            <person name="Kawachi M."/>
        </authorList>
    </citation>
    <scope>NUCLEOTIDE SEQUENCE</scope>
    <source>
        <strain evidence="4">NIES 2893</strain>
    </source>
</reference>
<dbReference type="Pfam" id="PF13373">
    <property type="entry name" value="Dsc3_C"/>
    <property type="match status" value="1"/>
</dbReference>
<sequence length="315" mass="33253">MVQVRVITAPLPASYSSATATAQSQSQSQSQSASSQASATAVSTAQTQQQNAPTTMHVAPFNVNLAQTNTNARMLKHACVDELRKRGATVDANRLRIIASGKLVGPDEALLSALGIRDGATVHAVALPQDAPRNATAATTTHVERDVDDDGDESEAASIAAALSALRGGNMPSNVASDAEIRRFLREQMAALRAFERQRNAFAARGGAENRNLLADDSDDDVDVLGSGSLALGGRRESADCLVGVMMGFFLGFMSILCLVDRGLGRRFKLGIFIGATLNAVVGVARAVSGPQHSHNILPTQSHRHTFSSILDEHW</sequence>
<feature type="region of interest" description="Disordered" evidence="1">
    <location>
        <begin position="26"/>
        <end position="53"/>
    </location>
</feature>
<feature type="transmembrane region" description="Helical" evidence="2">
    <location>
        <begin position="242"/>
        <end position="260"/>
    </location>
</feature>
<dbReference type="InterPro" id="IPR025390">
    <property type="entry name" value="Dsc3_C"/>
</dbReference>
<dbReference type="EMBL" id="BNJQ01000005">
    <property type="protein sequence ID" value="GHP03580.1"/>
    <property type="molecule type" value="Genomic_DNA"/>
</dbReference>
<evidence type="ECO:0000256" key="1">
    <source>
        <dbReference type="SAM" id="MobiDB-lite"/>
    </source>
</evidence>
<comment type="caution">
    <text evidence="4">The sequence shown here is derived from an EMBL/GenBank/DDBJ whole genome shotgun (WGS) entry which is preliminary data.</text>
</comment>
<dbReference type="InterPro" id="IPR029071">
    <property type="entry name" value="Ubiquitin-like_domsf"/>
</dbReference>
<accession>A0A830HCH2</accession>
<keyword evidence="2" id="KW-0472">Membrane</keyword>
<organism evidence="4 5">
    <name type="scientific">Pycnococcus provasolii</name>
    <dbReference type="NCBI Taxonomy" id="41880"/>
    <lineage>
        <taxon>Eukaryota</taxon>
        <taxon>Viridiplantae</taxon>
        <taxon>Chlorophyta</taxon>
        <taxon>Pseudoscourfieldiophyceae</taxon>
        <taxon>Pseudoscourfieldiales</taxon>
        <taxon>Pycnococcaceae</taxon>
        <taxon>Pycnococcus</taxon>
    </lineage>
</organism>
<evidence type="ECO:0000259" key="3">
    <source>
        <dbReference type="Pfam" id="PF13373"/>
    </source>
</evidence>
<keyword evidence="5" id="KW-1185">Reference proteome</keyword>
<dbReference type="Proteomes" id="UP000660262">
    <property type="component" value="Unassembled WGS sequence"/>
</dbReference>
<protein>
    <recommendedName>
        <fullName evidence="3">DSC E3 ubiquitin ligase complex subunit 3 C-terminal domain-containing protein</fullName>
    </recommendedName>
</protein>
<dbReference type="AlphaFoldDB" id="A0A830HCH2"/>
<keyword evidence="2" id="KW-1133">Transmembrane helix</keyword>
<evidence type="ECO:0000313" key="5">
    <source>
        <dbReference type="Proteomes" id="UP000660262"/>
    </source>
</evidence>
<evidence type="ECO:0000313" key="4">
    <source>
        <dbReference type="EMBL" id="GHP03580.1"/>
    </source>
</evidence>
<evidence type="ECO:0000256" key="2">
    <source>
        <dbReference type="SAM" id="Phobius"/>
    </source>
</evidence>
<proteinExistence type="predicted"/>
<name>A0A830HCH2_9CHLO</name>
<dbReference type="SUPFAM" id="SSF54236">
    <property type="entry name" value="Ubiquitin-like"/>
    <property type="match status" value="1"/>
</dbReference>
<keyword evidence="2" id="KW-0812">Transmembrane</keyword>
<feature type="domain" description="DSC E3 ubiquitin ligase complex subunit 3 C-terminal" evidence="3">
    <location>
        <begin position="219"/>
        <end position="286"/>
    </location>
</feature>